<dbReference type="InterPro" id="IPR004320">
    <property type="entry name" value="BPS1_pln"/>
</dbReference>
<name>A0A9D4ALT9_9ROSI</name>
<keyword evidence="11" id="KW-1185">Reference proteome</keyword>
<protein>
    <recommendedName>
        <fullName evidence="12">Trichome birefringence-like N-terminal domain-containing protein</fullName>
    </recommendedName>
</protein>
<dbReference type="InterPro" id="IPR025846">
    <property type="entry name" value="TBL_N"/>
</dbReference>
<evidence type="ECO:0000313" key="10">
    <source>
        <dbReference type="EMBL" id="KAH1130562.1"/>
    </source>
</evidence>
<evidence type="ECO:0000256" key="3">
    <source>
        <dbReference type="ARBA" id="ARBA00022692"/>
    </source>
</evidence>
<evidence type="ECO:0000256" key="4">
    <source>
        <dbReference type="ARBA" id="ARBA00022968"/>
    </source>
</evidence>
<dbReference type="GO" id="GO:0048367">
    <property type="term" value="P:shoot system development"/>
    <property type="evidence" value="ECO:0007669"/>
    <property type="project" value="InterPro"/>
</dbReference>
<dbReference type="AlphaFoldDB" id="A0A9D4ALT9"/>
<dbReference type="OrthoDB" id="974429at2759"/>
<evidence type="ECO:0000256" key="6">
    <source>
        <dbReference type="ARBA" id="ARBA00023136"/>
    </source>
</evidence>
<accession>A0A9D4ALT9</accession>
<sequence length="303" mass="34475">MLKEIEVVTCSMVEDLLSLISVPKPRSWLSVSKLLHHRIIACEAAGRNVNEFEKVDIALKSSEIRKYEIINVEMQNQLKDLELKASISSSTTHPLRFKPIDANPTARSDPHATGDSSCDYSDGSWVYDPNAGFDRYDSSCKEIFKGWNCILNNKSNGRDIIKWRWIPCNCDLPPFDPLHFLHTYGGFIGDSLNRNMFVSLFCTLKRVSNDVKKWRPAGADRGFTFLQYNLTIAYHRTNLLARYGRWLVNGNGGKLEALGYKEGYGVDVDVPASTWEKAPSFHAILIFNTRHWLIYPLILLVLS</sequence>
<organism evidence="10 11">
    <name type="scientific">Gossypium stocksii</name>
    <dbReference type="NCBI Taxonomy" id="47602"/>
    <lineage>
        <taxon>Eukaryota</taxon>
        <taxon>Viridiplantae</taxon>
        <taxon>Streptophyta</taxon>
        <taxon>Embryophyta</taxon>
        <taxon>Tracheophyta</taxon>
        <taxon>Spermatophyta</taxon>
        <taxon>Magnoliopsida</taxon>
        <taxon>eudicotyledons</taxon>
        <taxon>Gunneridae</taxon>
        <taxon>Pentapetalae</taxon>
        <taxon>rosids</taxon>
        <taxon>malvids</taxon>
        <taxon>Malvales</taxon>
        <taxon>Malvaceae</taxon>
        <taxon>Malvoideae</taxon>
        <taxon>Gossypium</taxon>
    </lineage>
</organism>
<dbReference type="PANTHER" id="PTHR32285:SF12">
    <property type="entry name" value="PROTEIN TRICHOME BIREFRINGENCE-LIKE 13"/>
    <property type="match status" value="1"/>
</dbReference>
<evidence type="ECO:0000259" key="8">
    <source>
        <dbReference type="Pfam" id="PF13839"/>
    </source>
</evidence>
<proteinExistence type="inferred from homology"/>
<comment type="caution">
    <text evidence="10">The sequence shown here is derived from an EMBL/GenBank/DDBJ whole genome shotgun (WGS) entry which is preliminary data.</text>
</comment>
<evidence type="ECO:0000256" key="5">
    <source>
        <dbReference type="ARBA" id="ARBA00022989"/>
    </source>
</evidence>
<evidence type="ECO:0000256" key="7">
    <source>
        <dbReference type="SAM" id="MobiDB-lite"/>
    </source>
</evidence>
<dbReference type="Pfam" id="PF14416">
    <property type="entry name" value="PMR5N"/>
    <property type="match status" value="1"/>
</dbReference>
<gene>
    <name evidence="10" type="ORF">J1N35_001940</name>
</gene>
<dbReference type="InterPro" id="IPR026057">
    <property type="entry name" value="TBL_C"/>
</dbReference>
<evidence type="ECO:0000256" key="1">
    <source>
        <dbReference type="ARBA" id="ARBA00004167"/>
    </source>
</evidence>
<dbReference type="GO" id="GO:0016413">
    <property type="term" value="F:O-acetyltransferase activity"/>
    <property type="evidence" value="ECO:0007669"/>
    <property type="project" value="InterPro"/>
</dbReference>
<dbReference type="Proteomes" id="UP000828251">
    <property type="component" value="Unassembled WGS sequence"/>
</dbReference>
<keyword evidence="3" id="KW-0812">Transmembrane</keyword>
<reference evidence="10 11" key="1">
    <citation type="journal article" date="2021" name="Plant Biotechnol. J.">
        <title>Multi-omics assisted identification of the key and species-specific regulatory components of drought-tolerant mechanisms in Gossypium stocksii.</title>
        <authorList>
            <person name="Yu D."/>
            <person name="Ke L."/>
            <person name="Zhang D."/>
            <person name="Wu Y."/>
            <person name="Sun Y."/>
            <person name="Mei J."/>
            <person name="Sun J."/>
            <person name="Sun Y."/>
        </authorList>
    </citation>
    <scope>NUCLEOTIDE SEQUENCE [LARGE SCALE GENOMIC DNA]</scope>
    <source>
        <strain evidence="11">cv. E1</strain>
        <tissue evidence="10">Leaf</tissue>
    </source>
</reference>
<dbReference type="Pfam" id="PF13839">
    <property type="entry name" value="PC-Esterase"/>
    <property type="match status" value="1"/>
</dbReference>
<dbReference type="GO" id="GO:0016020">
    <property type="term" value="C:membrane"/>
    <property type="evidence" value="ECO:0007669"/>
    <property type="project" value="UniProtKB-SubCell"/>
</dbReference>
<evidence type="ECO:0000313" key="11">
    <source>
        <dbReference type="Proteomes" id="UP000828251"/>
    </source>
</evidence>
<dbReference type="InterPro" id="IPR029962">
    <property type="entry name" value="TBL"/>
</dbReference>
<keyword evidence="4" id="KW-0735">Signal-anchor</keyword>
<evidence type="ECO:0008006" key="12">
    <source>
        <dbReference type="Google" id="ProtNLM"/>
    </source>
</evidence>
<feature type="domain" description="Trichome birefringence-like C-terminal" evidence="8">
    <location>
        <begin position="172"/>
        <end position="296"/>
    </location>
</feature>
<feature type="domain" description="Trichome birefringence-like N-terminal" evidence="9">
    <location>
        <begin position="117"/>
        <end position="171"/>
    </location>
</feature>
<dbReference type="Pfam" id="PF03087">
    <property type="entry name" value="BPS1"/>
    <property type="match status" value="1"/>
</dbReference>
<evidence type="ECO:0000259" key="9">
    <source>
        <dbReference type="Pfam" id="PF14416"/>
    </source>
</evidence>
<dbReference type="GO" id="GO:0005794">
    <property type="term" value="C:Golgi apparatus"/>
    <property type="evidence" value="ECO:0007669"/>
    <property type="project" value="TreeGrafter"/>
</dbReference>
<dbReference type="PANTHER" id="PTHR32285">
    <property type="entry name" value="PROTEIN TRICHOME BIREFRINGENCE-LIKE 9-RELATED"/>
    <property type="match status" value="1"/>
</dbReference>
<dbReference type="EMBL" id="JAIQCV010000001">
    <property type="protein sequence ID" value="KAH1130562.1"/>
    <property type="molecule type" value="Genomic_DNA"/>
</dbReference>
<feature type="region of interest" description="Disordered" evidence="7">
    <location>
        <begin position="94"/>
        <end position="118"/>
    </location>
</feature>
<keyword evidence="6" id="KW-0472">Membrane</keyword>
<comment type="similarity">
    <text evidence="2">Belongs to the PC-esterase family. TBL subfamily.</text>
</comment>
<keyword evidence="5" id="KW-1133">Transmembrane helix</keyword>
<dbReference type="GO" id="GO:0048364">
    <property type="term" value="P:root development"/>
    <property type="evidence" value="ECO:0007669"/>
    <property type="project" value="InterPro"/>
</dbReference>
<evidence type="ECO:0000256" key="2">
    <source>
        <dbReference type="ARBA" id="ARBA00007727"/>
    </source>
</evidence>
<comment type="subcellular location">
    <subcellularLocation>
        <location evidence="1">Membrane</location>
        <topology evidence="1">Single-pass membrane protein</topology>
    </subcellularLocation>
</comment>